<reference evidence="1 2" key="1">
    <citation type="journal article" date="2018" name="Nat. Ecol. Evol.">
        <title>Pezizomycetes genomes reveal the molecular basis of ectomycorrhizal truffle lifestyle.</title>
        <authorList>
            <person name="Murat C."/>
            <person name="Payen T."/>
            <person name="Noel B."/>
            <person name="Kuo A."/>
            <person name="Morin E."/>
            <person name="Chen J."/>
            <person name="Kohler A."/>
            <person name="Krizsan K."/>
            <person name="Balestrini R."/>
            <person name="Da Silva C."/>
            <person name="Montanini B."/>
            <person name="Hainaut M."/>
            <person name="Levati E."/>
            <person name="Barry K.W."/>
            <person name="Belfiori B."/>
            <person name="Cichocki N."/>
            <person name="Clum A."/>
            <person name="Dockter R.B."/>
            <person name="Fauchery L."/>
            <person name="Guy J."/>
            <person name="Iotti M."/>
            <person name="Le Tacon F."/>
            <person name="Lindquist E.A."/>
            <person name="Lipzen A."/>
            <person name="Malagnac F."/>
            <person name="Mello A."/>
            <person name="Molinier V."/>
            <person name="Miyauchi S."/>
            <person name="Poulain J."/>
            <person name="Riccioni C."/>
            <person name="Rubini A."/>
            <person name="Sitrit Y."/>
            <person name="Splivallo R."/>
            <person name="Traeger S."/>
            <person name="Wang M."/>
            <person name="Zifcakova L."/>
            <person name="Wipf D."/>
            <person name="Zambonelli A."/>
            <person name="Paolocci F."/>
            <person name="Nowrousian M."/>
            <person name="Ottonello S."/>
            <person name="Baldrian P."/>
            <person name="Spatafora J.W."/>
            <person name="Henrissat B."/>
            <person name="Nagy L.G."/>
            <person name="Aury J.M."/>
            <person name="Wincker P."/>
            <person name="Grigoriev I.V."/>
            <person name="Bonfante P."/>
            <person name="Martin F.M."/>
        </authorList>
    </citation>
    <scope>NUCLEOTIDE SEQUENCE [LARGE SCALE GENOMIC DNA]</scope>
    <source>
        <strain evidence="1 2">120613-1</strain>
    </source>
</reference>
<dbReference type="EMBL" id="ML120597">
    <property type="protein sequence ID" value="RPA89259.1"/>
    <property type="molecule type" value="Genomic_DNA"/>
</dbReference>
<evidence type="ECO:0000313" key="2">
    <source>
        <dbReference type="Proteomes" id="UP000276215"/>
    </source>
</evidence>
<name>A0A3N4ITK7_9PEZI</name>
<protein>
    <submittedName>
        <fullName evidence="1">Uncharacterized protein</fullName>
    </submittedName>
</protein>
<proteinExistence type="predicted"/>
<sequence>MIVIRYLDENTYYVYNVKEIEAEAIPVPPPTHRHEAEENCLIEILEDNIIVYRGSNHRLDSAVSTQQLPLTNRLIPQLNIRLKWNRSGSIEISIKVSSFIVETLINKFYTLP</sequence>
<organism evidence="1 2">
    <name type="scientific">Choiromyces venosus 120613-1</name>
    <dbReference type="NCBI Taxonomy" id="1336337"/>
    <lineage>
        <taxon>Eukaryota</taxon>
        <taxon>Fungi</taxon>
        <taxon>Dikarya</taxon>
        <taxon>Ascomycota</taxon>
        <taxon>Pezizomycotina</taxon>
        <taxon>Pezizomycetes</taxon>
        <taxon>Pezizales</taxon>
        <taxon>Tuberaceae</taxon>
        <taxon>Choiromyces</taxon>
    </lineage>
</organism>
<dbReference type="Proteomes" id="UP000276215">
    <property type="component" value="Unassembled WGS sequence"/>
</dbReference>
<gene>
    <name evidence="1" type="ORF">L873DRAFT_1796199</name>
</gene>
<dbReference type="AlphaFoldDB" id="A0A3N4ITK7"/>
<evidence type="ECO:0000313" key="1">
    <source>
        <dbReference type="EMBL" id="RPA89259.1"/>
    </source>
</evidence>
<accession>A0A3N4ITK7</accession>
<keyword evidence="2" id="KW-1185">Reference proteome</keyword>